<sequence length="140" mass="14915">MPINTSEVMYILSQLSEQRNLRVAVTESLKCGAGIGLSAAICAILLGPVGLAFGGTVSSVIASYMMHGKFKSVALVIAQDMTPAQQSQLAASCMRIINDFRVEDVAVLLPLLLNSPSAQQALMTQLVGYVTNEMKLKIID</sequence>
<evidence type="ECO:0000256" key="2">
    <source>
        <dbReference type="SAM" id="Phobius"/>
    </source>
</evidence>
<evidence type="ECO:0000313" key="3">
    <source>
        <dbReference type="Proteomes" id="UP000504606"/>
    </source>
</evidence>
<protein>
    <submittedName>
        <fullName evidence="4">Protein C19orf12 homolog</fullName>
    </submittedName>
</protein>
<keyword evidence="2" id="KW-0472">Membrane</keyword>
<feature type="transmembrane region" description="Helical" evidence="2">
    <location>
        <begin position="35"/>
        <end position="62"/>
    </location>
</feature>
<evidence type="ECO:0000256" key="1">
    <source>
        <dbReference type="ARBA" id="ARBA00029457"/>
    </source>
</evidence>
<evidence type="ECO:0000313" key="4">
    <source>
        <dbReference type="RefSeq" id="XP_026277106.1"/>
    </source>
</evidence>
<organism evidence="3 4">
    <name type="scientific">Frankliniella occidentalis</name>
    <name type="common">Western flower thrips</name>
    <name type="synonym">Euthrips occidentalis</name>
    <dbReference type="NCBI Taxonomy" id="133901"/>
    <lineage>
        <taxon>Eukaryota</taxon>
        <taxon>Metazoa</taxon>
        <taxon>Ecdysozoa</taxon>
        <taxon>Arthropoda</taxon>
        <taxon>Hexapoda</taxon>
        <taxon>Insecta</taxon>
        <taxon>Pterygota</taxon>
        <taxon>Neoptera</taxon>
        <taxon>Paraneoptera</taxon>
        <taxon>Thysanoptera</taxon>
        <taxon>Terebrantia</taxon>
        <taxon>Thripoidea</taxon>
        <taxon>Thripidae</taxon>
        <taxon>Frankliniella</taxon>
    </lineage>
</organism>
<name>A0A6J1SEQ6_FRAOC</name>
<keyword evidence="3" id="KW-1185">Reference proteome</keyword>
<dbReference type="PANTHER" id="PTHR31493:SF1">
    <property type="entry name" value="PROTEIN C19ORF12"/>
    <property type="match status" value="1"/>
</dbReference>
<dbReference type="PANTHER" id="PTHR31493">
    <property type="entry name" value="NAZO FAMILY MEMBER"/>
    <property type="match status" value="1"/>
</dbReference>
<dbReference type="GeneID" id="113205628"/>
<dbReference type="RefSeq" id="XP_026277106.1">
    <property type="nucleotide sequence ID" value="XM_026421321.2"/>
</dbReference>
<dbReference type="Proteomes" id="UP000504606">
    <property type="component" value="Unplaced"/>
</dbReference>
<gene>
    <name evidence="4" type="primary">LOC113205628</name>
</gene>
<proteinExistence type="inferred from homology"/>
<dbReference type="OrthoDB" id="5976774at2759"/>
<comment type="similarity">
    <text evidence="1">Belongs to the C19orf12 family.</text>
</comment>
<reference evidence="4" key="1">
    <citation type="submission" date="2025-08" db="UniProtKB">
        <authorList>
            <consortium name="RefSeq"/>
        </authorList>
    </citation>
    <scope>IDENTIFICATION</scope>
    <source>
        <tissue evidence="4">Whole organism</tissue>
    </source>
</reference>
<keyword evidence="2" id="KW-0812">Transmembrane</keyword>
<dbReference type="InterPro" id="IPR033369">
    <property type="entry name" value="C19orf12"/>
</dbReference>
<dbReference type="Pfam" id="PF20721">
    <property type="entry name" value="C19orf12"/>
    <property type="match status" value="1"/>
</dbReference>
<dbReference type="KEGG" id="foc:113205628"/>
<keyword evidence="2" id="KW-1133">Transmembrane helix</keyword>
<accession>A0A6J1SEQ6</accession>
<dbReference type="AlphaFoldDB" id="A0A6J1SEQ6"/>